<gene>
    <name evidence="2" type="ORF">FWK35_00038905</name>
</gene>
<dbReference type="PANTHER" id="PTHR46599:SF3">
    <property type="entry name" value="PIGGYBAC TRANSPOSABLE ELEMENT-DERIVED PROTEIN 4"/>
    <property type="match status" value="1"/>
</dbReference>
<dbReference type="Proteomes" id="UP000478052">
    <property type="component" value="Unassembled WGS sequence"/>
</dbReference>
<evidence type="ECO:0000313" key="2">
    <source>
        <dbReference type="EMBL" id="KAF0690780.1"/>
    </source>
</evidence>
<accession>A0A6G0VJH0</accession>
<evidence type="ECO:0000313" key="3">
    <source>
        <dbReference type="Proteomes" id="UP000478052"/>
    </source>
</evidence>
<proteinExistence type="predicted"/>
<evidence type="ECO:0000259" key="1">
    <source>
        <dbReference type="Pfam" id="PF13843"/>
    </source>
</evidence>
<dbReference type="InterPro" id="IPR029526">
    <property type="entry name" value="PGBD"/>
</dbReference>
<keyword evidence="3" id="KW-1185">Reference proteome</keyword>
<dbReference type="AlphaFoldDB" id="A0A6G0VJH0"/>
<dbReference type="PANTHER" id="PTHR46599">
    <property type="entry name" value="PIGGYBAC TRANSPOSABLE ELEMENT-DERIVED PROTEIN 4"/>
    <property type="match status" value="1"/>
</dbReference>
<comment type="caution">
    <text evidence="2">The sequence shown here is derived from an EMBL/GenBank/DDBJ whole genome shotgun (WGS) entry which is preliminary data.</text>
</comment>
<dbReference type="EMBL" id="VUJU01016168">
    <property type="protein sequence ID" value="KAF0690780.1"/>
    <property type="molecule type" value="Genomic_DNA"/>
</dbReference>
<name>A0A6G0VJH0_APHCR</name>
<dbReference type="Pfam" id="PF13843">
    <property type="entry name" value="DDE_Tnp_1_7"/>
    <property type="match status" value="1"/>
</dbReference>
<organism evidence="2 3">
    <name type="scientific">Aphis craccivora</name>
    <name type="common">Cowpea aphid</name>
    <dbReference type="NCBI Taxonomy" id="307492"/>
    <lineage>
        <taxon>Eukaryota</taxon>
        <taxon>Metazoa</taxon>
        <taxon>Ecdysozoa</taxon>
        <taxon>Arthropoda</taxon>
        <taxon>Hexapoda</taxon>
        <taxon>Insecta</taxon>
        <taxon>Pterygota</taxon>
        <taxon>Neoptera</taxon>
        <taxon>Paraneoptera</taxon>
        <taxon>Hemiptera</taxon>
        <taxon>Sternorrhyncha</taxon>
        <taxon>Aphidomorpha</taxon>
        <taxon>Aphidoidea</taxon>
        <taxon>Aphididae</taxon>
        <taxon>Aphidini</taxon>
        <taxon>Aphis</taxon>
        <taxon>Aphis</taxon>
    </lineage>
</organism>
<dbReference type="OrthoDB" id="5876240at2759"/>
<protein>
    <recommendedName>
        <fullName evidence="1">PiggyBac transposable element-derived protein domain-containing protein</fullName>
    </recommendedName>
</protein>
<reference evidence="2 3" key="1">
    <citation type="submission" date="2019-08" db="EMBL/GenBank/DDBJ databases">
        <title>Whole genome of Aphis craccivora.</title>
        <authorList>
            <person name="Voronova N.V."/>
            <person name="Shulinski R.S."/>
            <person name="Bandarenka Y.V."/>
            <person name="Zhorov D.G."/>
            <person name="Warner D."/>
        </authorList>
    </citation>
    <scope>NUCLEOTIDE SEQUENCE [LARGE SCALE GENOMIC DNA]</scope>
    <source>
        <strain evidence="2">180601</strain>
        <tissue evidence="2">Whole Body</tissue>
    </source>
</reference>
<sequence>MSRNRFELILSMFHCSNNEKPEHGRLDKIQKLVDLLVFNFQKWYIPEEVLCIDESVVPFIERRIFRQYLKNKTHRYGIKIFKLCAKDFYTLQYNIYAGKEAIRETNVSHKIVLKLLKPYLNFGRCLFIDNWYSSVELAEKLNCENTHVVGTLRANRRGNPRDVISKKLKKGELFAQQSNSNIVVMKWRDKRDIYLITTKHTDETIEIRRRTGDIIKKPLAVEDYNVGKSFIDRSDQMSSYSSPLKRSIKWYRKVAFDILLSTSVVNALSLYKSVTMNNITITRFKEEIIKPLLFKPTVPALPVTPTSHKLISCGNLKKRMCQKCYSRCHLNLEGKWHKIKQGKY</sequence>
<feature type="domain" description="PiggyBac transposable element-derived protein" evidence="1">
    <location>
        <begin position="1"/>
        <end position="267"/>
    </location>
</feature>